<dbReference type="PANTHER" id="PTHR12815">
    <property type="entry name" value="SORTING AND ASSEMBLY MACHINERY SAMM50 PROTEIN FAMILY MEMBER"/>
    <property type="match status" value="1"/>
</dbReference>
<reference evidence="8 9" key="1">
    <citation type="submission" date="2016-03" db="EMBL/GenBank/DDBJ databases">
        <title>How can Kluyveromyces marxianus grow so fast - potential evolutionary course in Saccharomyces Complex revealed by comparative genomics.</title>
        <authorList>
            <person name="Mo W."/>
            <person name="Lu W."/>
            <person name="Yang X."/>
            <person name="Qi J."/>
            <person name="Lv H."/>
        </authorList>
    </citation>
    <scope>NUCLEOTIDE SEQUENCE [LARGE SCALE GENOMIC DNA]</scope>
    <source>
        <strain evidence="8 9">FIM1</strain>
    </source>
</reference>
<evidence type="ECO:0000313" key="9">
    <source>
        <dbReference type="Proteomes" id="UP000422736"/>
    </source>
</evidence>
<evidence type="ECO:0000256" key="3">
    <source>
        <dbReference type="ARBA" id="ARBA00022452"/>
    </source>
</evidence>
<dbReference type="InterPro" id="IPR000184">
    <property type="entry name" value="Bac_surfAg_D15"/>
</dbReference>
<evidence type="ECO:0000259" key="7">
    <source>
        <dbReference type="Pfam" id="PF01103"/>
    </source>
</evidence>
<name>A0ABX6EZK3_KLUMA</name>
<feature type="domain" description="Bacterial surface antigen (D15)" evidence="7">
    <location>
        <begin position="182"/>
        <end position="499"/>
    </location>
</feature>
<comment type="similarity">
    <text evidence="2">Belongs to the SAM50/omp85 family.</text>
</comment>
<sequence length="500" mass="56111">MDNNLLNSGSSGLEDSVHGGNVPVEQNQQELEQQQLQLQNQFLLDLFKKNKSTPIHVSQVVINGSELVRDDILQSYLAETIHKADTFEQLCRYSDWFNYKMVGNGMANSVAMSLDSRGSYPVQISERDYGSWKYSSGAPETISVVDVVPIVQLHPVKRFSAKTGTNIGNGEGDGYIQFQLRNILHGGERLTLDATKGTKTHSSYLLNYFQPLHSPWWCTDTSIFKNARELGRCELFVRGFSSSLKSGYFHEGAVNHEYKWESLLRSCDVKSDLASSHLLLCAGDSVKHSITHSMTRDTRDNHIAPNNGSLLKFSNELALGKFYKATLECNLTKSWFKRDFVTVSSTLKAGYIHNFHANKYPLHVMDKFYNGGSNDVRSFQVMGLGPKSVHDYVGGDTSLAYGVSVFSRLPIRKFYDSNFRLHAFFNGGRLINREYNGSSSSMNMDLVREMLSQHSCSTGFGIVFRHPVARFELNFTVPLTAHASDATRKGFQYGIGISFL</sequence>
<dbReference type="Gene3D" id="2.40.160.50">
    <property type="entry name" value="membrane protein fhac: a member of the omp85/tpsb transporter family"/>
    <property type="match status" value="1"/>
</dbReference>
<evidence type="ECO:0000256" key="2">
    <source>
        <dbReference type="ARBA" id="ARBA00010913"/>
    </source>
</evidence>
<keyword evidence="5" id="KW-0472">Membrane</keyword>
<keyword evidence="3" id="KW-1134">Transmembrane beta strand</keyword>
<evidence type="ECO:0000256" key="1">
    <source>
        <dbReference type="ARBA" id="ARBA00004374"/>
    </source>
</evidence>
<protein>
    <submittedName>
        <fullName evidence="8">Sorting assembly machinery 50 kDa subunit</fullName>
    </submittedName>
</protein>
<accession>A0ABX6EZK3</accession>
<organism evidence="8 9">
    <name type="scientific">Kluyveromyces marxianus</name>
    <name type="common">Yeast</name>
    <name type="synonym">Candida kefyr</name>
    <dbReference type="NCBI Taxonomy" id="4911"/>
    <lineage>
        <taxon>Eukaryota</taxon>
        <taxon>Fungi</taxon>
        <taxon>Dikarya</taxon>
        <taxon>Ascomycota</taxon>
        <taxon>Saccharomycotina</taxon>
        <taxon>Saccharomycetes</taxon>
        <taxon>Saccharomycetales</taxon>
        <taxon>Saccharomycetaceae</taxon>
        <taxon>Kluyveromyces</taxon>
    </lineage>
</organism>
<dbReference type="InterPro" id="IPR039910">
    <property type="entry name" value="D15-like"/>
</dbReference>
<dbReference type="PANTHER" id="PTHR12815:SF18">
    <property type="entry name" value="SORTING AND ASSEMBLY MACHINERY COMPONENT 50 HOMOLOG"/>
    <property type="match status" value="1"/>
</dbReference>
<dbReference type="EMBL" id="CP015060">
    <property type="protein sequence ID" value="QGN17688.1"/>
    <property type="molecule type" value="Genomic_DNA"/>
</dbReference>
<comment type="subcellular location">
    <subcellularLocation>
        <location evidence="1">Mitochondrion outer membrane</location>
        <topology evidence="1">Multi-pass membrane protein</topology>
    </subcellularLocation>
</comment>
<evidence type="ECO:0000313" key="8">
    <source>
        <dbReference type="EMBL" id="QGN17688.1"/>
    </source>
</evidence>
<dbReference type="Pfam" id="PF01103">
    <property type="entry name" value="Omp85"/>
    <property type="match status" value="1"/>
</dbReference>
<keyword evidence="4" id="KW-0812">Transmembrane</keyword>
<evidence type="ECO:0000256" key="6">
    <source>
        <dbReference type="SAM" id="MobiDB-lite"/>
    </source>
</evidence>
<feature type="region of interest" description="Disordered" evidence="6">
    <location>
        <begin position="1"/>
        <end position="21"/>
    </location>
</feature>
<evidence type="ECO:0000256" key="4">
    <source>
        <dbReference type="ARBA" id="ARBA00022692"/>
    </source>
</evidence>
<gene>
    <name evidence="8" type="primary">SAM50</name>
    <name evidence="8" type="ORF">FIM1_4895</name>
</gene>
<keyword evidence="9" id="KW-1185">Reference proteome</keyword>
<proteinExistence type="inferred from homology"/>
<feature type="compositionally biased region" description="Polar residues" evidence="6">
    <location>
        <begin position="1"/>
        <end position="13"/>
    </location>
</feature>
<dbReference type="Proteomes" id="UP000422736">
    <property type="component" value="Chromosome 8"/>
</dbReference>
<evidence type="ECO:0000256" key="5">
    <source>
        <dbReference type="ARBA" id="ARBA00023136"/>
    </source>
</evidence>